<dbReference type="GeneID" id="70245712"/>
<dbReference type="InterPro" id="IPR037847">
    <property type="entry name" value="GRAMDC4"/>
</dbReference>
<feature type="transmembrane region" description="Helical" evidence="2">
    <location>
        <begin position="344"/>
        <end position="372"/>
    </location>
</feature>
<dbReference type="PANTHER" id="PTHR37402:SF1">
    <property type="entry name" value="GRAM DOMAIN-CONTAINING PROTEIN 4"/>
    <property type="match status" value="1"/>
</dbReference>
<protein>
    <submittedName>
        <fullName evidence="3">Uncharacterized protein</fullName>
    </submittedName>
</protein>
<feature type="transmembrane region" description="Helical" evidence="2">
    <location>
        <begin position="476"/>
        <end position="492"/>
    </location>
</feature>
<dbReference type="RefSeq" id="XP_046075380.1">
    <property type="nucleotide sequence ID" value="XM_046215425.1"/>
</dbReference>
<keyword evidence="2" id="KW-0812">Transmembrane</keyword>
<feature type="region of interest" description="Disordered" evidence="1">
    <location>
        <begin position="67"/>
        <end position="87"/>
    </location>
</feature>
<accession>A0AAD4Q180</accession>
<dbReference type="EMBL" id="JAJTJA010000003">
    <property type="protein sequence ID" value="KAH8702004.1"/>
    <property type="molecule type" value="Genomic_DNA"/>
</dbReference>
<evidence type="ECO:0000313" key="3">
    <source>
        <dbReference type="EMBL" id="KAH8702004.1"/>
    </source>
</evidence>
<dbReference type="Proteomes" id="UP001201262">
    <property type="component" value="Unassembled WGS sequence"/>
</dbReference>
<feature type="compositionally biased region" description="Polar residues" evidence="1">
    <location>
        <begin position="68"/>
        <end position="86"/>
    </location>
</feature>
<evidence type="ECO:0000313" key="4">
    <source>
        <dbReference type="Proteomes" id="UP001201262"/>
    </source>
</evidence>
<sequence>MSAAQTTMSAPVVTDSSWQLSHIEELDINAHANRKEQTESDDSNPPHPFLPDSVSRFLKPAQNIHGVVSNNTSSQPGYNPSTQPSAELQLPHNAGTQHVLSHEFLKTDPAFNPAEISGHEPNSKANASRMSRLVHGNAKKATKGVAKSVLHPRRTIIRHYQGKTAKSLSNATQPYVTPQSDREFLAAYDALFEAEYERDSERARDETNREDVSVTNYELQRRKVELLEAHRQSLTVAWITGRHVKCIRLVQWPVPQCPSLNDENFIKRNEKGDDVGFRWDQYIGQTFLYFSQSFTARYIDDGASGLPFDPVTLVERVVMATEVWQAWLMDMRDIYRWENPRRTAFWYAVFAVLWYTQHIGGFLYAYIIFIVLKNRFYPTDVDSIRESLDRVLDRGAQAHRCGELVDRYGRKKWLEPLIQEAIPFIQIQLGDFAEILEVLRNFYHWRNPSKTAATLFFFTSCLLVTLFADMEFCMKIVWFILINTFFLCWPIASRYPRYRYLVSPIRWVFWDIPSHPEWAIRFLQKHEVLRKHEMCAHELSHGGSSDSIDVKEDEVQNEQFQDAVETPEQYTRLSEESNPKIRNPTCANSVAFAVYRHGHQGQLVVSSHGLKFVRKGYSLSGLRPTNKSHFVQQRYWSYSFSQLAQMTKRQSPLSSKLAGIDTALERLELEFLLGRDALTTEDNGDNRQPSTDETGLDMTYGEIRGVRTRIETLDLNGAERDEVFNLIVGWSKAQWQVLSAPSELAEETKKAKH</sequence>
<dbReference type="GO" id="GO:0006915">
    <property type="term" value="P:apoptotic process"/>
    <property type="evidence" value="ECO:0007669"/>
    <property type="project" value="InterPro"/>
</dbReference>
<comment type="caution">
    <text evidence="3">The sequence shown here is derived from an EMBL/GenBank/DDBJ whole genome shotgun (WGS) entry which is preliminary data.</text>
</comment>
<keyword evidence="4" id="KW-1185">Reference proteome</keyword>
<keyword evidence="2" id="KW-0472">Membrane</keyword>
<name>A0AAD4Q180_9EURO</name>
<feature type="transmembrane region" description="Helical" evidence="2">
    <location>
        <begin position="452"/>
        <end position="470"/>
    </location>
</feature>
<feature type="region of interest" description="Disordered" evidence="1">
    <location>
        <begin position="33"/>
        <end position="54"/>
    </location>
</feature>
<evidence type="ECO:0000256" key="2">
    <source>
        <dbReference type="SAM" id="Phobius"/>
    </source>
</evidence>
<keyword evidence="2" id="KW-1133">Transmembrane helix</keyword>
<dbReference type="AlphaFoldDB" id="A0AAD4Q180"/>
<proteinExistence type="predicted"/>
<reference evidence="3" key="1">
    <citation type="submission" date="2021-12" db="EMBL/GenBank/DDBJ databases">
        <title>Convergent genome expansion in fungi linked to evolution of root-endophyte symbiosis.</title>
        <authorList>
            <consortium name="DOE Joint Genome Institute"/>
            <person name="Ke Y.-H."/>
            <person name="Bonito G."/>
            <person name="Liao H.-L."/>
            <person name="Looney B."/>
            <person name="Rojas-Flechas A."/>
            <person name="Nash J."/>
            <person name="Hameed K."/>
            <person name="Schadt C."/>
            <person name="Martin F."/>
            <person name="Crous P.W."/>
            <person name="Miettinen O."/>
            <person name="Magnuson J.K."/>
            <person name="Labbe J."/>
            <person name="Jacobson D."/>
            <person name="Doktycz M.J."/>
            <person name="Veneault-Fourrey C."/>
            <person name="Kuo A."/>
            <person name="Mondo S."/>
            <person name="Calhoun S."/>
            <person name="Riley R."/>
            <person name="Ohm R."/>
            <person name="LaButti K."/>
            <person name="Andreopoulos B."/>
            <person name="Pangilinan J."/>
            <person name="Nolan M."/>
            <person name="Tritt A."/>
            <person name="Clum A."/>
            <person name="Lipzen A."/>
            <person name="Daum C."/>
            <person name="Barry K."/>
            <person name="Grigoriev I.V."/>
            <person name="Vilgalys R."/>
        </authorList>
    </citation>
    <scope>NUCLEOTIDE SEQUENCE</scope>
    <source>
        <strain evidence="3">PMI_201</strain>
    </source>
</reference>
<gene>
    <name evidence="3" type="ORF">BGW36DRAFT_372015</name>
</gene>
<evidence type="ECO:0000256" key="1">
    <source>
        <dbReference type="SAM" id="MobiDB-lite"/>
    </source>
</evidence>
<organism evidence="3 4">
    <name type="scientific">Talaromyces proteolyticus</name>
    <dbReference type="NCBI Taxonomy" id="1131652"/>
    <lineage>
        <taxon>Eukaryota</taxon>
        <taxon>Fungi</taxon>
        <taxon>Dikarya</taxon>
        <taxon>Ascomycota</taxon>
        <taxon>Pezizomycotina</taxon>
        <taxon>Eurotiomycetes</taxon>
        <taxon>Eurotiomycetidae</taxon>
        <taxon>Eurotiales</taxon>
        <taxon>Trichocomaceae</taxon>
        <taxon>Talaromyces</taxon>
        <taxon>Talaromyces sect. Bacilispori</taxon>
    </lineage>
</organism>
<dbReference type="PANTHER" id="PTHR37402">
    <property type="entry name" value="GRAM DOMAIN-CONTAINING PROTEIN 4"/>
    <property type="match status" value="1"/>
</dbReference>